<feature type="transmembrane region" description="Helical" evidence="1">
    <location>
        <begin position="86"/>
        <end position="108"/>
    </location>
</feature>
<keyword evidence="3" id="KW-1185">Reference proteome</keyword>
<keyword evidence="1" id="KW-0472">Membrane</keyword>
<sequence>MITVPAGDDTSGGVVVATTDPLATVRDTDRRATRIAAVTVGGALAGTAAAATVPLWSAQERLRPILSAADVRRAVHWEWDLARHDAWWAFAVVLLVPCVMAVTGALVARRRLHRASAAAAFRPDRTTPAPRPAADPLTTAQRAARERGRHHDVRTQQGHVVARERRHLSVWTHLGAAFALVLGTWFGTALAVSALGLRDTTVGIWLTVASWWVVLVPLALWGVVVGLRRVVRGR</sequence>
<name>A0ABX8GL22_9CELL</name>
<evidence type="ECO:0000256" key="1">
    <source>
        <dbReference type="SAM" id="Phobius"/>
    </source>
</evidence>
<evidence type="ECO:0000313" key="3">
    <source>
        <dbReference type="Proteomes" id="UP000679335"/>
    </source>
</evidence>
<accession>A0ABX8GL22</accession>
<proteinExistence type="predicted"/>
<keyword evidence="1" id="KW-0812">Transmembrane</keyword>
<dbReference type="RefSeq" id="WP_208196927.1">
    <property type="nucleotide sequence ID" value="NZ_CP076023.1"/>
</dbReference>
<keyword evidence="1" id="KW-1133">Transmembrane helix</keyword>
<evidence type="ECO:0000313" key="2">
    <source>
        <dbReference type="EMBL" id="QWC16366.1"/>
    </source>
</evidence>
<reference evidence="2 3" key="1">
    <citation type="submission" date="2021-05" db="EMBL/GenBank/DDBJ databases">
        <title>Novel species in genus Cellulomonas.</title>
        <authorList>
            <person name="Zhang G."/>
        </authorList>
    </citation>
    <scope>NUCLEOTIDE SEQUENCE [LARGE SCALE GENOMIC DNA]</scope>
    <source>
        <strain evidence="3">zg-ZUI157</strain>
    </source>
</reference>
<dbReference type="EMBL" id="CP076023">
    <property type="protein sequence ID" value="QWC16366.1"/>
    <property type="molecule type" value="Genomic_DNA"/>
</dbReference>
<feature type="transmembrane region" description="Helical" evidence="1">
    <location>
        <begin position="174"/>
        <end position="197"/>
    </location>
</feature>
<organism evidence="2 3">
    <name type="scientific">Cellulomonas dongxiuzhuiae</name>
    <dbReference type="NCBI Taxonomy" id="2819979"/>
    <lineage>
        <taxon>Bacteria</taxon>
        <taxon>Bacillati</taxon>
        <taxon>Actinomycetota</taxon>
        <taxon>Actinomycetes</taxon>
        <taxon>Micrococcales</taxon>
        <taxon>Cellulomonadaceae</taxon>
        <taxon>Cellulomonas</taxon>
    </lineage>
</organism>
<dbReference type="Proteomes" id="UP000679335">
    <property type="component" value="Chromosome"/>
</dbReference>
<feature type="transmembrane region" description="Helical" evidence="1">
    <location>
        <begin position="35"/>
        <end position="56"/>
    </location>
</feature>
<protein>
    <submittedName>
        <fullName evidence="2">Uncharacterized protein</fullName>
    </submittedName>
</protein>
<gene>
    <name evidence="2" type="ORF">KKR89_01420</name>
</gene>
<feature type="transmembrane region" description="Helical" evidence="1">
    <location>
        <begin position="203"/>
        <end position="227"/>
    </location>
</feature>